<reference evidence="5" key="1">
    <citation type="submission" date="2020-09" db="EMBL/GenBank/DDBJ databases">
        <title>Pelagicoccus enzymogenes sp. nov. with an EPS production, isolated from marine sediment.</title>
        <authorList>
            <person name="Feng X."/>
        </authorList>
    </citation>
    <scope>NUCLEOTIDE SEQUENCE</scope>
    <source>
        <strain evidence="5">NFK12</strain>
    </source>
</reference>
<dbReference type="InterPro" id="IPR016181">
    <property type="entry name" value="Acyl_CoA_acyltransferase"/>
</dbReference>
<dbReference type="Proteomes" id="UP000622317">
    <property type="component" value="Unassembled WGS sequence"/>
</dbReference>
<dbReference type="Pfam" id="PF13302">
    <property type="entry name" value="Acetyltransf_3"/>
    <property type="match status" value="1"/>
</dbReference>
<evidence type="ECO:0000256" key="2">
    <source>
        <dbReference type="ARBA" id="ARBA00023315"/>
    </source>
</evidence>
<keyword evidence="6" id="KW-1185">Reference proteome</keyword>
<dbReference type="Gene3D" id="3.40.630.30">
    <property type="match status" value="1"/>
</dbReference>
<evidence type="ECO:0000259" key="4">
    <source>
        <dbReference type="PROSITE" id="PS51186"/>
    </source>
</evidence>
<dbReference type="PANTHER" id="PTHR43792:SF8">
    <property type="entry name" value="[RIBOSOMAL PROTEIN US5]-ALANINE N-ACETYLTRANSFERASE"/>
    <property type="match status" value="1"/>
</dbReference>
<accession>A0A927F4I6</accession>
<gene>
    <name evidence="5" type="ORF">IEN85_02140</name>
</gene>
<evidence type="ECO:0000256" key="1">
    <source>
        <dbReference type="ARBA" id="ARBA00022679"/>
    </source>
</evidence>
<sequence length="177" mass="20020">MTKVYLRSPERRDGKEFVAATKASEAMHRPWVFPAQDLRGYYDYLERIQDSRQEGFFVCRVSDDRIVGVVNLNEIVRGAFQSAYVGYWGVAEFAGQGLMKEGLARVVDRAFKVMALHRLEANVQPGNQASIGLVSGLGFRKEGFSPKYLSIGGEWRDHERWAILREEWGGVDEVVGS</sequence>
<protein>
    <submittedName>
        <fullName evidence="5">GNAT family N-acetyltransferase</fullName>
    </submittedName>
</protein>
<evidence type="ECO:0000313" key="6">
    <source>
        <dbReference type="Proteomes" id="UP000622317"/>
    </source>
</evidence>
<dbReference type="GO" id="GO:0008999">
    <property type="term" value="F:protein-N-terminal-alanine acetyltransferase activity"/>
    <property type="evidence" value="ECO:0007669"/>
    <property type="project" value="TreeGrafter"/>
</dbReference>
<dbReference type="PROSITE" id="PS51186">
    <property type="entry name" value="GNAT"/>
    <property type="match status" value="1"/>
</dbReference>
<proteinExistence type="inferred from homology"/>
<dbReference type="SUPFAM" id="SSF55729">
    <property type="entry name" value="Acyl-CoA N-acyltransferases (Nat)"/>
    <property type="match status" value="1"/>
</dbReference>
<dbReference type="InterPro" id="IPR000182">
    <property type="entry name" value="GNAT_dom"/>
</dbReference>
<dbReference type="RefSeq" id="WP_191615428.1">
    <property type="nucleotide sequence ID" value="NZ_JACYFG010000004.1"/>
</dbReference>
<dbReference type="PANTHER" id="PTHR43792">
    <property type="entry name" value="GNAT FAMILY, PUTATIVE (AFU_ORTHOLOGUE AFUA_3G00765)-RELATED-RELATED"/>
    <property type="match status" value="1"/>
</dbReference>
<dbReference type="AlphaFoldDB" id="A0A927F4I6"/>
<dbReference type="EMBL" id="JACYFG010000004">
    <property type="protein sequence ID" value="MBD5778292.1"/>
    <property type="molecule type" value="Genomic_DNA"/>
</dbReference>
<comment type="similarity">
    <text evidence="3">Belongs to the acetyltransferase family. RimJ subfamily.</text>
</comment>
<keyword evidence="1" id="KW-0808">Transferase</keyword>
<organism evidence="5 6">
    <name type="scientific">Pelagicoccus enzymogenes</name>
    <dbReference type="NCBI Taxonomy" id="2773457"/>
    <lineage>
        <taxon>Bacteria</taxon>
        <taxon>Pseudomonadati</taxon>
        <taxon>Verrucomicrobiota</taxon>
        <taxon>Opitutia</taxon>
        <taxon>Puniceicoccales</taxon>
        <taxon>Pelagicoccaceae</taxon>
        <taxon>Pelagicoccus</taxon>
    </lineage>
</organism>
<feature type="domain" description="N-acetyltransferase" evidence="4">
    <location>
        <begin position="15"/>
        <end position="166"/>
    </location>
</feature>
<name>A0A927F4I6_9BACT</name>
<comment type="caution">
    <text evidence="5">The sequence shown here is derived from an EMBL/GenBank/DDBJ whole genome shotgun (WGS) entry which is preliminary data.</text>
</comment>
<evidence type="ECO:0000313" key="5">
    <source>
        <dbReference type="EMBL" id="MBD5778292.1"/>
    </source>
</evidence>
<dbReference type="InterPro" id="IPR051531">
    <property type="entry name" value="N-acetyltransferase"/>
</dbReference>
<dbReference type="GO" id="GO:0005737">
    <property type="term" value="C:cytoplasm"/>
    <property type="evidence" value="ECO:0007669"/>
    <property type="project" value="TreeGrafter"/>
</dbReference>
<keyword evidence="2" id="KW-0012">Acyltransferase</keyword>
<evidence type="ECO:0000256" key="3">
    <source>
        <dbReference type="ARBA" id="ARBA00038502"/>
    </source>
</evidence>